<organism evidence="1 2">
    <name type="scientific">Populus alba x Populus x berolinensis</name>
    <dbReference type="NCBI Taxonomy" id="444605"/>
    <lineage>
        <taxon>Eukaryota</taxon>
        <taxon>Viridiplantae</taxon>
        <taxon>Streptophyta</taxon>
        <taxon>Embryophyta</taxon>
        <taxon>Tracheophyta</taxon>
        <taxon>Spermatophyta</taxon>
        <taxon>Magnoliopsida</taxon>
        <taxon>eudicotyledons</taxon>
        <taxon>Gunneridae</taxon>
        <taxon>Pentapetalae</taxon>
        <taxon>rosids</taxon>
        <taxon>fabids</taxon>
        <taxon>Malpighiales</taxon>
        <taxon>Salicaceae</taxon>
        <taxon>Saliceae</taxon>
        <taxon>Populus</taxon>
    </lineage>
</organism>
<keyword evidence="2" id="KW-1185">Reference proteome</keyword>
<evidence type="ECO:0000313" key="1">
    <source>
        <dbReference type="EMBL" id="KAJ6976544.1"/>
    </source>
</evidence>
<comment type="caution">
    <text evidence="1">The sequence shown here is derived from an EMBL/GenBank/DDBJ whole genome shotgun (WGS) entry which is preliminary data.</text>
</comment>
<accession>A0AAD6M1C2</accession>
<gene>
    <name evidence="1" type="ORF">NC653_028633</name>
</gene>
<sequence>MAAVLGDIDLPRYYSLLAYKLNTNWTPPFACTDRLLLLLLTRTGGCVLERLSNV</sequence>
<proteinExistence type="predicted"/>
<dbReference type="Proteomes" id="UP001164929">
    <property type="component" value="Chromosome 12"/>
</dbReference>
<name>A0AAD6M1C2_9ROSI</name>
<evidence type="ECO:0000313" key="2">
    <source>
        <dbReference type="Proteomes" id="UP001164929"/>
    </source>
</evidence>
<reference evidence="1" key="1">
    <citation type="journal article" date="2023" name="Mol. Ecol. Resour.">
        <title>Chromosome-level genome assembly of a triploid poplar Populus alba 'Berolinensis'.</title>
        <authorList>
            <person name="Chen S."/>
            <person name="Yu Y."/>
            <person name="Wang X."/>
            <person name="Wang S."/>
            <person name="Zhang T."/>
            <person name="Zhou Y."/>
            <person name="He R."/>
            <person name="Meng N."/>
            <person name="Wang Y."/>
            <person name="Liu W."/>
            <person name="Liu Z."/>
            <person name="Liu J."/>
            <person name="Guo Q."/>
            <person name="Huang H."/>
            <person name="Sederoff R.R."/>
            <person name="Wang G."/>
            <person name="Qu G."/>
            <person name="Chen S."/>
        </authorList>
    </citation>
    <scope>NUCLEOTIDE SEQUENCE</scope>
    <source>
        <strain evidence="1">SC-2020</strain>
    </source>
</reference>
<protein>
    <submittedName>
        <fullName evidence="1">Uncharacterized protein</fullName>
    </submittedName>
</protein>
<dbReference type="AlphaFoldDB" id="A0AAD6M1C2"/>
<dbReference type="EMBL" id="JAQIZT010000012">
    <property type="protein sequence ID" value="KAJ6976544.1"/>
    <property type="molecule type" value="Genomic_DNA"/>
</dbReference>